<feature type="region of interest" description="Disordered" evidence="1">
    <location>
        <begin position="251"/>
        <end position="321"/>
    </location>
</feature>
<feature type="chain" id="PRO_5045433130" evidence="2">
    <location>
        <begin position="23"/>
        <end position="516"/>
    </location>
</feature>
<reference evidence="4" key="1">
    <citation type="submission" date="2025-08" db="UniProtKB">
        <authorList>
            <consortium name="RefSeq"/>
        </authorList>
    </citation>
    <scope>IDENTIFICATION</scope>
</reference>
<dbReference type="Proteomes" id="UP000694923">
    <property type="component" value="Unplaced"/>
</dbReference>
<evidence type="ECO:0000256" key="1">
    <source>
        <dbReference type="SAM" id="MobiDB-lite"/>
    </source>
</evidence>
<organism evidence="3 4">
    <name type="scientific">Galeopterus variegatus</name>
    <name type="common">Malayan flying lemur</name>
    <name type="synonym">Cynocephalus variegatus</name>
    <dbReference type="NCBI Taxonomy" id="482537"/>
    <lineage>
        <taxon>Eukaryota</taxon>
        <taxon>Metazoa</taxon>
        <taxon>Chordata</taxon>
        <taxon>Craniata</taxon>
        <taxon>Vertebrata</taxon>
        <taxon>Euteleostomi</taxon>
        <taxon>Mammalia</taxon>
        <taxon>Eutheria</taxon>
        <taxon>Euarchontoglires</taxon>
        <taxon>Dermoptera</taxon>
        <taxon>Cynocephalidae</taxon>
        <taxon>Galeopterus</taxon>
    </lineage>
</organism>
<feature type="compositionally biased region" description="Polar residues" evidence="1">
    <location>
        <begin position="259"/>
        <end position="268"/>
    </location>
</feature>
<evidence type="ECO:0000313" key="3">
    <source>
        <dbReference type="Proteomes" id="UP000694923"/>
    </source>
</evidence>
<proteinExistence type="predicted"/>
<feature type="signal peptide" evidence="2">
    <location>
        <begin position="1"/>
        <end position="22"/>
    </location>
</feature>
<feature type="compositionally biased region" description="Low complexity" evidence="1">
    <location>
        <begin position="449"/>
        <end position="459"/>
    </location>
</feature>
<evidence type="ECO:0000313" key="4">
    <source>
        <dbReference type="RefSeq" id="XP_008568914.1"/>
    </source>
</evidence>
<dbReference type="GeneID" id="103588873"/>
<accession>A0ABM0QKM3</accession>
<sequence length="516" mass="53884">MGSLWGLGLPLFFCCWEAGVSGSSAGPSTSRPELLVTTNNIEVTAVSPEVRTSSEGAFQTNDLTETSAPGHVTLETQTLRILTPAGTIREADTRETKTISLATETMTLKKTIPSKFMVMISSPTETSAPSGSPSETRMTTVESVTGSKFAETIFDTLCTDDSSEEARRITIDVLTLADTAAQTEGLSSESSASSDNSLPAITTSQVLAPDVITPAKALVVSSITHIEVTNCSITEMETTATIPGVSVTDHSLTEGGKALSTSETSALPASTEAKSHILETTTSAGTLSTTSTAEPATPDTTAETPLPTNSTTERETTAAKATTPNGALVTVSMNTSEGTSALSVETPSHTEVSRAVTVSTEAGSTAGKAISSAGSSAFVYSSSEIATIKKSTPSETPTTDSATHGHFPISKSPLPSVHLTTDNSSQETNITLAKITTSAKTPVKPPAATPTTAQTRQTTKVTADEEEGFLLLRLSVASPIDLTEPRVAERLMQQLRRELHAHKPPIQVSLLRVRRR</sequence>
<gene>
    <name evidence="4" type="primary">MUC20</name>
</gene>
<feature type="region of interest" description="Disordered" evidence="1">
    <location>
        <begin position="439"/>
        <end position="459"/>
    </location>
</feature>
<feature type="compositionally biased region" description="Polar residues" evidence="1">
    <location>
        <begin position="390"/>
        <end position="402"/>
    </location>
</feature>
<dbReference type="InterPro" id="IPR034551">
    <property type="entry name" value="MUC20"/>
</dbReference>
<protein>
    <submittedName>
        <fullName evidence="4">Mucin-20</fullName>
    </submittedName>
</protein>
<keyword evidence="3" id="KW-1185">Reference proteome</keyword>
<feature type="region of interest" description="Disordered" evidence="1">
    <location>
        <begin position="390"/>
        <end position="410"/>
    </location>
</feature>
<evidence type="ECO:0000256" key="2">
    <source>
        <dbReference type="SAM" id="SignalP"/>
    </source>
</evidence>
<dbReference type="RefSeq" id="XP_008568914.1">
    <property type="nucleotide sequence ID" value="XM_008570692.1"/>
</dbReference>
<dbReference type="PANTHER" id="PTHR37358">
    <property type="entry name" value="MUCIN-20"/>
    <property type="match status" value="1"/>
</dbReference>
<dbReference type="PANTHER" id="PTHR37358:SF1">
    <property type="entry name" value="MUCIN-20"/>
    <property type="match status" value="1"/>
</dbReference>
<feature type="compositionally biased region" description="Low complexity" evidence="1">
    <location>
        <begin position="278"/>
        <end position="308"/>
    </location>
</feature>
<name>A0ABM0QKM3_GALVR</name>
<keyword evidence="2" id="KW-0732">Signal</keyword>